<dbReference type="Gene3D" id="3.40.220.10">
    <property type="entry name" value="Leucine Aminopeptidase, subunit E, domain 1"/>
    <property type="match status" value="1"/>
</dbReference>
<keyword evidence="4 9" id="KW-0031">Aminopeptidase</keyword>
<dbReference type="AlphaFoldDB" id="A0AAJ0UHQ1"/>
<dbReference type="EMBL" id="NHSF01000068">
    <property type="protein sequence ID" value="MBK5931707.1"/>
    <property type="molecule type" value="Genomic_DNA"/>
</dbReference>
<feature type="binding site" evidence="9">
    <location>
        <position position="352"/>
    </location>
    <ligand>
        <name>Mn(2+)</name>
        <dbReference type="ChEBI" id="CHEBI:29035"/>
        <label>1</label>
    </ligand>
</feature>
<dbReference type="InterPro" id="IPR043472">
    <property type="entry name" value="Macro_dom-like"/>
</dbReference>
<keyword evidence="9" id="KW-0963">Cytoplasm</keyword>
<feature type="binding site" evidence="9">
    <location>
        <position position="291"/>
    </location>
    <ligand>
        <name>Mn(2+)</name>
        <dbReference type="ChEBI" id="CHEBI:29035"/>
        <label>2</label>
    </ligand>
</feature>
<dbReference type="PANTHER" id="PTHR11963:SF23">
    <property type="entry name" value="CYTOSOL AMINOPEPTIDASE"/>
    <property type="match status" value="1"/>
</dbReference>
<feature type="binding site" evidence="9">
    <location>
        <position position="273"/>
    </location>
    <ligand>
        <name>Mn(2+)</name>
        <dbReference type="ChEBI" id="CHEBI:29035"/>
        <label>2</label>
    </ligand>
</feature>
<dbReference type="EC" id="3.4.11.10" evidence="9"/>
<comment type="similarity">
    <text evidence="3 9">Belongs to the peptidase M17 family.</text>
</comment>
<gene>
    <name evidence="9" type="primary">pepA</name>
    <name evidence="11" type="ORF">CCR82_14550</name>
</gene>
<comment type="subcellular location">
    <subcellularLocation>
        <location evidence="9">Cytoplasm</location>
    </subcellularLocation>
</comment>
<dbReference type="GO" id="GO:0005737">
    <property type="term" value="C:cytoplasm"/>
    <property type="evidence" value="ECO:0007669"/>
    <property type="project" value="UniProtKB-SubCell"/>
</dbReference>
<dbReference type="RefSeq" id="WP_201246545.1">
    <property type="nucleotide sequence ID" value="NZ_NHSF01000068.1"/>
</dbReference>
<reference evidence="11" key="2">
    <citation type="journal article" date="2020" name="Microorganisms">
        <title>Osmotic Adaptation and Compatible Solute Biosynthesis of Phototrophic Bacteria as Revealed from Genome Analyses.</title>
        <authorList>
            <person name="Imhoff J.F."/>
            <person name="Rahn T."/>
            <person name="Kunzel S."/>
            <person name="Keller A."/>
            <person name="Neulinger S.C."/>
        </authorList>
    </citation>
    <scope>NUCLEOTIDE SEQUENCE</scope>
    <source>
        <strain evidence="11">DSM 4395</strain>
    </source>
</reference>
<evidence type="ECO:0000313" key="11">
    <source>
        <dbReference type="EMBL" id="MBK5931707.1"/>
    </source>
</evidence>
<comment type="caution">
    <text evidence="11">The sequence shown here is derived from an EMBL/GenBank/DDBJ whole genome shotgun (WGS) entry which is preliminary data.</text>
</comment>
<dbReference type="Proteomes" id="UP001296967">
    <property type="component" value="Unassembled WGS sequence"/>
</dbReference>
<dbReference type="InterPro" id="IPR011356">
    <property type="entry name" value="Leucine_aapep/pepB"/>
</dbReference>
<evidence type="ECO:0000313" key="12">
    <source>
        <dbReference type="Proteomes" id="UP001296967"/>
    </source>
</evidence>
<feature type="active site" evidence="9">
    <location>
        <position position="354"/>
    </location>
</feature>
<comment type="cofactor">
    <cofactor evidence="9">
        <name>Mn(2+)</name>
        <dbReference type="ChEBI" id="CHEBI:29035"/>
    </cofactor>
    <text evidence="9">Binds 2 manganese ions per subunit.</text>
</comment>
<dbReference type="InterPro" id="IPR000819">
    <property type="entry name" value="Peptidase_M17_C"/>
</dbReference>
<evidence type="ECO:0000256" key="9">
    <source>
        <dbReference type="HAMAP-Rule" id="MF_00181"/>
    </source>
</evidence>
<dbReference type="CDD" id="cd00433">
    <property type="entry name" value="Peptidase_M17"/>
    <property type="match status" value="1"/>
</dbReference>
<dbReference type="PROSITE" id="PS00631">
    <property type="entry name" value="CYTOSOL_AP"/>
    <property type="match status" value="1"/>
</dbReference>
<dbReference type="GO" id="GO:0006508">
    <property type="term" value="P:proteolysis"/>
    <property type="evidence" value="ECO:0007669"/>
    <property type="project" value="UniProtKB-KW"/>
</dbReference>
<feature type="domain" description="Cytosol aminopeptidase" evidence="10">
    <location>
        <begin position="348"/>
        <end position="355"/>
    </location>
</feature>
<keyword evidence="8 9" id="KW-0464">Manganese</keyword>
<protein>
    <recommendedName>
        <fullName evidence="9">Probable cytosol aminopeptidase</fullName>
        <ecNumber evidence="9">3.4.11.1</ecNumber>
    </recommendedName>
    <alternativeName>
        <fullName evidence="9">Leucine aminopeptidase</fullName>
        <shortName evidence="9">LAP</shortName>
        <ecNumber evidence="9">3.4.11.10</ecNumber>
    </alternativeName>
    <alternativeName>
        <fullName evidence="9">Leucyl aminopeptidase</fullName>
    </alternativeName>
</protein>
<comment type="catalytic activity">
    <reaction evidence="1 9">
        <text>Release of an N-terminal amino acid, Xaa-|-Yaa-, in which Xaa is preferably Leu, but may be other amino acids including Pro although not Arg or Lys, and Yaa may be Pro. Amino acid amides and methyl esters are also readily hydrolyzed, but rates on arylamides are exceedingly low.</text>
        <dbReference type="EC" id="3.4.11.1"/>
    </reaction>
</comment>
<sequence>MQSKITSQDLTQVETPCLILGVFSERQLCDAAKTIDAASNGALTAVLEQGDLDGKTGGALMLYGVAGVNAKRLLLVNCGKHEEFDRSAYEKALKAALSRLDAARLDSALCALTALEPNGMDTDQCVRHTVLLAAQSAYRYTATKKPAAEAAAPLAELDCWIPDGAPTEPAERGAAQGLAIAEGVGLARDLSNLPGNLCTPSYLADQAIALSEHSDKLQVEVLDEDTMAELGMGALLSVSRGSRQPAKLIVMQYRGGRNDNKPVVLVGKGLTFDAGGISIKPAEAMDEMKYDMCGGAGVIGAMRALCDLALPLNVIGVVPASENLPDGAANKPGDIVTSLSGQTIEILNTDAEGRLILCDALTYVERFDPALVIDMATLTGACIVGLGRHPSGLFANDDALAEALTQAGEASADRVWRLPLWDDYQQQLDSNFADMANIGGRDGGAITAACFLSRYTKAYSWAHLDIAGTAWLTGKEKGATGRPVPLLSQLLLDRAGEGV</sequence>
<dbReference type="InterPro" id="IPR008283">
    <property type="entry name" value="Peptidase_M17_N"/>
</dbReference>
<evidence type="ECO:0000259" key="10">
    <source>
        <dbReference type="PROSITE" id="PS00631"/>
    </source>
</evidence>
<feature type="binding site" evidence="9">
    <location>
        <position position="268"/>
    </location>
    <ligand>
        <name>Mn(2+)</name>
        <dbReference type="ChEBI" id="CHEBI:29035"/>
        <label>2</label>
    </ligand>
</feature>
<keyword evidence="5 9" id="KW-0645">Protease</keyword>
<dbReference type="Pfam" id="PF00883">
    <property type="entry name" value="Peptidase_M17"/>
    <property type="match status" value="1"/>
</dbReference>
<dbReference type="NCBIfam" id="NF002074">
    <property type="entry name" value="PRK00913.1-4"/>
    <property type="match status" value="1"/>
</dbReference>
<keyword evidence="6 9" id="KW-0479">Metal-binding</keyword>
<dbReference type="SUPFAM" id="SSF52949">
    <property type="entry name" value="Macro domain-like"/>
    <property type="match status" value="1"/>
</dbReference>
<dbReference type="SUPFAM" id="SSF53187">
    <property type="entry name" value="Zn-dependent exopeptidases"/>
    <property type="match status" value="1"/>
</dbReference>
<feature type="binding site" evidence="9">
    <location>
        <position position="273"/>
    </location>
    <ligand>
        <name>Mn(2+)</name>
        <dbReference type="ChEBI" id="CHEBI:29035"/>
        <label>1</label>
    </ligand>
</feature>
<evidence type="ECO:0000256" key="1">
    <source>
        <dbReference type="ARBA" id="ARBA00000135"/>
    </source>
</evidence>
<dbReference type="Gene3D" id="3.40.630.10">
    <property type="entry name" value="Zn peptidases"/>
    <property type="match status" value="1"/>
</dbReference>
<name>A0AAJ0UHQ1_HALSE</name>
<evidence type="ECO:0000256" key="7">
    <source>
        <dbReference type="ARBA" id="ARBA00022801"/>
    </source>
</evidence>
<dbReference type="Pfam" id="PF02789">
    <property type="entry name" value="Peptidase_M17_N"/>
    <property type="match status" value="1"/>
</dbReference>
<feature type="binding site" evidence="9">
    <location>
        <position position="350"/>
    </location>
    <ligand>
        <name>Mn(2+)</name>
        <dbReference type="ChEBI" id="CHEBI:29035"/>
        <label>1</label>
    </ligand>
</feature>
<evidence type="ECO:0000256" key="8">
    <source>
        <dbReference type="ARBA" id="ARBA00023211"/>
    </source>
</evidence>
<dbReference type="EC" id="3.4.11.1" evidence="9"/>
<evidence type="ECO:0000256" key="4">
    <source>
        <dbReference type="ARBA" id="ARBA00022438"/>
    </source>
</evidence>
<proteinExistence type="inferred from homology"/>
<accession>A0AAJ0UHQ1</accession>
<dbReference type="FunFam" id="3.40.630.10:FF:000004">
    <property type="entry name" value="Probable cytosol aminopeptidase"/>
    <property type="match status" value="1"/>
</dbReference>
<evidence type="ECO:0000256" key="2">
    <source>
        <dbReference type="ARBA" id="ARBA00000967"/>
    </source>
</evidence>
<comment type="function">
    <text evidence="9">Presumably involved in the processing and regular turnover of intracellular proteins. Catalyzes the removal of unsubstituted N-terminal amino acids from various peptides.</text>
</comment>
<dbReference type="PRINTS" id="PR00481">
    <property type="entry name" value="LAMNOPPTDASE"/>
</dbReference>
<evidence type="ECO:0000256" key="6">
    <source>
        <dbReference type="ARBA" id="ARBA00022723"/>
    </source>
</evidence>
<dbReference type="NCBIfam" id="NF002077">
    <property type="entry name" value="PRK00913.2-4"/>
    <property type="match status" value="1"/>
</dbReference>
<dbReference type="HAMAP" id="MF_00181">
    <property type="entry name" value="Cytosol_peptidase_M17"/>
    <property type="match status" value="1"/>
</dbReference>
<organism evidence="11 12">
    <name type="scientific">Halochromatium salexigens</name>
    <name type="common">Chromatium salexigens</name>
    <dbReference type="NCBI Taxonomy" id="49447"/>
    <lineage>
        <taxon>Bacteria</taxon>
        <taxon>Pseudomonadati</taxon>
        <taxon>Pseudomonadota</taxon>
        <taxon>Gammaproteobacteria</taxon>
        <taxon>Chromatiales</taxon>
        <taxon>Chromatiaceae</taxon>
        <taxon>Halochromatium</taxon>
    </lineage>
</organism>
<keyword evidence="7 9" id="KW-0378">Hydrolase</keyword>
<dbReference type="GO" id="GO:0030145">
    <property type="term" value="F:manganese ion binding"/>
    <property type="evidence" value="ECO:0007669"/>
    <property type="project" value="UniProtKB-UniRule"/>
</dbReference>
<keyword evidence="12" id="KW-1185">Reference proteome</keyword>
<dbReference type="GO" id="GO:0070006">
    <property type="term" value="F:metalloaminopeptidase activity"/>
    <property type="evidence" value="ECO:0007669"/>
    <property type="project" value="InterPro"/>
</dbReference>
<feature type="binding site" evidence="9">
    <location>
        <position position="352"/>
    </location>
    <ligand>
        <name>Mn(2+)</name>
        <dbReference type="ChEBI" id="CHEBI:29035"/>
        <label>2</label>
    </ligand>
</feature>
<dbReference type="InterPro" id="IPR023042">
    <property type="entry name" value="Peptidase_M17_leu_NH2_pept"/>
</dbReference>
<comment type="catalytic activity">
    <reaction evidence="2 9">
        <text>Release of an N-terminal amino acid, preferentially leucine, but not glutamic or aspartic acids.</text>
        <dbReference type="EC" id="3.4.11.10"/>
    </reaction>
</comment>
<evidence type="ECO:0000256" key="3">
    <source>
        <dbReference type="ARBA" id="ARBA00009528"/>
    </source>
</evidence>
<evidence type="ECO:0000256" key="5">
    <source>
        <dbReference type="ARBA" id="ARBA00022670"/>
    </source>
</evidence>
<dbReference type="PANTHER" id="PTHR11963">
    <property type="entry name" value="LEUCINE AMINOPEPTIDASE-RELATED"/>
    <property type="match status" value="1"/>
</dbReference>
<feature type="active site" evidence="9">
    <location>
        <position position="280"/>
    </location>
</feature>
<reference evidence="11" key="1">
    <citation type="submission" date="2017-05" db="EMBL/GenBank/DDBJ databases">
        <authorList>
            <person name="Imhoff J.F."/>
            <person name="Rahn T."/>
            <person name="Kuenzel S."/>
            <person name="Neulinger S.C."/>
        </authorList>
    </citation>
    <scope>NUCLEOTIDE SEQUENCE</scope>
    <source>
        <strain evidence="11">DSM 4395</strain>
    </source>
</reference>